<sequence length="318" mass="35101">MLKTSTRLLRLLSLLQSRRHWTGAELCERLEVDARTVRRDVDRLRELGYPVQASAGVGGGYRLAAGASLPPLLLDDDEAVAMVVALRSAASSVARIEDTAVGLLGKLDQLLPARLRRRVGALYSVTLSLGQNQESPDVDTLTELAGACRDHRLLELDYNDRGGRASQRTIEPLRLVNSGRRWYLLAWDRSRDDWRLFRADRIRGLRCGGGFVPRKFPEDVAAYVQRSISQVMTGEGLRVRLRGSAEALAPTLPPWCGVLEHIDEGNSLLHVRGDSAEEILALLALTGVEFELIDGAERVAQLREVAQRLLRGLDAQAG</sequence>
<accession>A0A0S2DP63</accession>
<evidence type="ECO:0000313" key="5">
    <source>
        <dbReference type="Proteomes" id="UP000061569"/>
    </source>
</evidence>
<proteinExistence type="predicted"/>
<organism evidence="4 5">
    <name type="scientific">Lysobacter enzymogenes</name>
    <dbReference type="NCBI Taxonomy" id="69"/>
    <lineage>
        <taxon>Bacteria</taxon>
        <taxon>Pseudomonadati</taxon>
        <taxon>Pseudomonadota</taxon>
        <taxon>Gammaproteobacteria</taxon>
        <taxon>Lysobacterales</taxon>
        <taxon>Lysobacteraceae</taxon>
        <taxon>Lysobacter</taxon>
    </lineage>
</organism>
<evidence type="ECO:0000259" key="3">
    <source>
        <dbReference type="PROSITE" id="PS51000"/>
    </source>
</evidence>
<dbReference type="EMBL" id="CP013140">
    <property type="protein sequence ID" value="ALN60169.1"/>
    <property type="molecule type" value="Genomic_DNA"/>
</dbReference>
<dbReference type="PROSITE" id="PS51000">
    <property type="entry name" value="HTH_DEOR_2"/>
    <property type="match status" value="1"/>
</dbReference>
<dbReference type="InterPro" id="IPR051534">
    <property type="entry name" value="CBASS_pafABC_assoc_protein"/>
</dbReference>
<evidence type="ECO:0000256" key="1">
    <source>
        <dbReference type="ARBA" id="ARBA00023015"/>
    </source>
</evidence>
<reference evidence="4 5" key="1">
    <citation type="submission" date="2015-11" db="EMBL/GenBank/DDBJ databases">
        <title>Genome sequences of Lysobacter enzymogenes strain C3 and Lysobacter antibioticus ATCC 29479.</title>
        <authorList>
            <person name="Kobayashi D.Y."/>
        </authorList>
    </citation>
    <scope>NUCLEOTIDE SEQUENCE [LARGE SCALE GENOMIC DNA]</scope>
    <source>
        <strain evidence="4 5">C3</strain>
    </source>
</reference>
<protein>
    <submittedName>
        <fullName evidence="4">Transcriptional regulator, DoeR family</fullName>
    </submittedName>
</protein>
<dbReference type="KEGG" id="lez:GLE_4828"/>
<dbReference type="InterPro" id="IPR036388">
    <property type="entry name" value="WH-like_DNA-bd_sf"/>
</dbReference>
<dbReference type="AlphaFoldDB" id="A0A0S2DP63"/>
<dbReference type="InterPro" id="IPR001034">
    <property type="entry name" value="DeoR_HTH"/>
</dbReference>
<evidence type="ECO:0000313" key="4">
    <source>
        <dbReference type="EMBL" id="ALN60169.1"/>
    </source>
</evidence>
<dbReference type="InterPro" id="IPR026881">
    <property type="entry name" value="WYL_dom"/>
</dbReference>
<dbReference type="OrthoDB" id="9807255at2"/>
<dbReference type="PROSITE" id="PS52050">
    <property type="entry name" value="WYL"/>
    <property type="match status" value="1"/>
</dbReference>
<dbReference type="PANTHER" id="PTHR34580:SF3">
    <property type="entry name" value="PROTEIN PAFB"/>
    <property type="match status" value="1"/>
</dbReference>
<dbReference type="InterPro" id="IPR036390">
    <property type="entry name" value="WH_DNA-bd_sf"/>
</dbReference>
<feature type="domain" description="HTH deoR-type" evidence="3">
    <location>
        <begin position="4"/>
        <end position="59"/>
    </location>
</feature>
<dbReference type="PANTHER" id="PTHR34580">
    <property type="match status" value="1"/>
</dbReference>
<dbReference type="STRING" id="69.GLE_4828"/>
<dbReference type="SUPFAM" id="SSF46785">
    <property type="entry name" value="Winged helix' DNA-binding domain"/>
    <property type="match status" value="1"/>
</dbReference>
<name>A0A0S2DP63_LYSEN</name>
<dbReference type="Pfam" id="PF13280">
    <property type="entry name" value="WYL"/>
    <property type="match status" value="1"/>
</dbReference>
<dbReference type="Pfam" id="PF08279">
    <property type="entry name" value="HTH_11"/>
    <property type="match status" value="1"/>
</dbReference>
<dbReference type="GO" id="GO:0003700">
    <property type="term" value="F:DNA-binding transcription factor activity"/>
    <property type="evidence" value="ECO:0007669"/>
    <property type="project" value="InterPro"/>
</dbReference>
<gene>
    <name evidence="4" type="ORF">GLE_4828</name>
</gene>
<keyword evidence="1" id="KW-0805">Transcription regulation</keyword>
<dbReference type="Gene3D" id="1.10.10.10">
    <property type="entry name" value="Winged helix-like DNA-binding domain superfamily/Winged helix DNA-binding domain"/>
    <property type="match status" value="1"/>
</dbReference>
<keyword evidence="2" id="KW-0804">Transcription</keyword>
<dbReference type="PATRIC" id="fig|69.6.peg.4759"/>
<evidence type="ECO:0000256" key="2">
    <source>
        <dbReference type="ARBA" id="ARBA00023163"/>
    </source>
</evidence>
<dbReference type="InterPro" id="IPR013196">
    <property type="entry name" value="HTH_11"/>
</dbReference>
<dbReference type="Proteomes" id="UP000061569">
    <property type="component" value="Chromosome"/>
</dbReference>